<dbReference type="PROSITE" id="PS51202">
    <property type="entry name" value="RCK_C"/>
    <property type="match status" value="1"/>
</dbReference>
<reference evidence="2" key="1">
    <citation type="submission" date="2016-03" db="EMBL/GenBank/DDBJ databases">
        <authorList>
            <person name="Borrel G."/>
            <person name="Mccann A."/>
            <person name="O'Toole P.W."/>
        </authorList>
    </citation>
    <scope>NUCLEOTIDE SEQUENCE</scope>
    <source>
        <strain evidence="2">183</strain>
    </source>
</reference>
<dbReference type="GO" id="GO:0006813">
    <property type="term" value="P:potassium ion transport"/>
    <property type="evidence" value="ECO:0007669"/>
    <property type="project" value="InterPro"/>
</dbReference>
<dbReference type="Gene3D" id="3.30.70.1450">
    <property type="entry name" value="Regulator of K+ conductance, C-terminal domain"/>
    <property type="match status" value="1"/>
</dbReference>
<dbReference type="OMA" id="ATNTGVW"/>
<dbReference type="InterPro" id="IPR038078">
    <property type="entry name" value="PhoU-like_sf"/>
</dbReference>
<proteinExistence type="predicted"/>
<evidence type="ECO:0000313" key="2">
    <source>
        <dbReference type="EMBL" id="TQS84041.1"/>
    </source>
</evidence>
<organism evidence="2 3">
    <name type="scientific">Candidatus Methanomassiliicoccus intestinalis</name>
    <dbReference type="NCBI Taxonomy" id="1406512"/>
    <lineage>
        <taxon>Archaea</taxon>
        <taxon>Methanobacteriati</taxon>
        <taxon>Thermoplasmatota</taxon>
        <taxon>Thermoplasmata</taxon>
        <taxon>Methanomassiliicoccales</taxon>
        <taxon>Methanomassiliicoccaceae</taxon>
        <taxon>Methanomassiliicoccus</taxon>
    </lineage>
</organism>
<dbReference type="GeneID" id="41322731"/>
<feature type="domain" description="RCK C-terminal" evidence="1">
    <location>
        <begin position="110"/>
        <end position="194"/>
    </location>
</feature>
<dbReference type="GO" id="GO:0008324">
    <property type="term" value="F:monoatomic cation transmembrane transporter activity"/>
    <property type="evidence" value="ECO:0007669"/>
    <property type="project" value="InterPro"/>
</dbReference>
<dbReference type="PANTHER" id="PTHR30445:SF8">
    <property type="entry name" value="K(+)_H(+) ANTIPORTER SUBUNIT KHTT"/>
    <property type="match status" value="1"/>
</dbReference>
<comment type="caution">
    <text evidence="2">The sequence shown here is derived from an EMBL/GenBank/DDBJ whole genome shotgun (WGS) entry which is preliminary data.</text>
</comment>
<dbReference type="SUPFAM" id="SSF109755">
    <property type="entry name" value="PhoU-like"/>
    <property type="match status" value="1"/>
</dbReference>
<dbReference type="Pfam" id="PF02080">
    <property type="entry name" value="TrkA_C"/>
    <property type="match status" value="1"/>
</dbReference>
<dbReference type="AlphaFoldDB" id="A0A8J8PE74"/>
<dbReference type="EMBL" id="LVVT01000007">
    <property type="protein sequence ID" value="TQS84041.1"/>
    <property type="molecule type" value="Genomic_DNA"/>
</dbReference>
<dbReference type="SUPFAM" id="SSF116726">
    <property type="entry name" value="TrkA C-terminal domain-like"/>
    <property type="match status" value="1"/>
</dbReference>
<dbReference type="InterPro" id="IPR006037">
    <property type="entry name" value="RCK_C"/>
</dbReference>
<dbReference type="Gene3D" id="1.20.58.220">
    <property type="entry name" value="Phosphate transport system protein phou homolog 2, domain 2"/>
    <property type="match status" value="1"/>
</dbReference>
<accession>A0A8J8PE74</accession>
<dbReference type="Proteomes" id="UP000752814">
    <property type="component" value="Unassembled WGS sequence"/>
</dbReference>
<sequence length="204" mass="22839">MADISDGIENESLEEMILEIKDTSELMVDLAYSSLLYNNREIAEEVFILQERMEEIGDEIQRSAIQEVLNDRDAYKALQIIKMVHSVQEISYAATKIAGVVRFELPTHPVVQLSLRESEVIITSAVVDENSDLADTTLGAIKLATNTGMRIIAIKRGRKYFYGPDMHSSIKAGDLLFASGPEDGEEYFKDLAEGKEHLTPKDLQ</sequence>
<name>A0A8J8PE74_9ARCH</name>
<dbReference type="InterPro" id="IPR026022">
    <property type="entry name" value="PhoU_dom"/>
</dbReference>
<dbReference type="InterPro" id="IPR036721">
    <property type="entry name" value="RCK_C_sf"/>
</dbReference>
<dbReference type="InterPro" id="IPR050144">
    <property type="entry name" value="AAE_transporter"/>
</dbReference>
<dbReference type="RefSeq" id="WP_020448216.1">
    <property type="nucleotide sequence ID" value="NZ_CAYAXV010000001.1"/>
</dbReference>
<evidence type="ECO:0000313" key="3">
    <source>
        <dbReference type="Proteomes" id="UP000752814"/>
    </source>
</evidence>
<gene>
    <name evidence="2" type="ORF">A3207_06910</name>
</gene>
<dbReference type="PANTHER" id="PTHR30445">
    <property type="entry name" value="K(+)_H(+) ANTIPORTER SUBUNIT KHTT"/>
    <property type="match status" value="1"/>
</dbReference>
<evidence type="ECO:0000259" key="1">
    <source>
        <dbReference type="PROSITE" id="PS51202"/>
    </source>
</evidence>
<protein>
    <recommendedName>
        <fullName evidence="1">RCK C-terminal domain-containing protein</fullName>
    </recommendedName>
</protein>
<dbReference type="Pfam" id="PF01895">
    <property type="entry name" value="PhoU"/>
    <property type="match status" value="1"/>
</dbReference>